<dbReference type="Proteomes" id="UP000789759">
    <property type="component" value="Unassembled WGS sequence"/>
</dbReference>
<evidence type="ECO:0000313" key="2">
    <source>
        <dbReference type="Proteomes" id="UP000789759"/>
    </source>
</evidence>
<reference evidence="1" key="1">
    <citation type="submission" date="2021-06" db="EMBL/GenBank/DDBJ databases">
        <authorList>
            <person name="Kallberg Y."/>
            <person name="Tangrot J."/>
            <person name="Rosling A."/>
        </authorList>
    </citation>
    <scope>NUCLEOTIDE SEQUENCE</scope>
    <source>
        <strain evidence="1">FL966</strain>
    </source>
</reference>
<sequence length="42" mass="4815">KSDNNIATLMEQDNNTFTHNEEVIEDNTLNEKKEIQLPALAE</sequence>
<comment type="caution">
    <text evidence="1">The sequence shown here is derived from an EMBL/GenBank/DDBJ whole genome shotgun (WGS) entry which is preliminary data.</text>
</comment>
<evidence type="ECO:0000313" key="1">
    <source>
        <dbReference type="EMBL" id="CAG8784056.1"/>
    </source>
</evidence>
<organism evidence="1 2">
    <name type="scientific">Cetraspora pellucida</name>
    <dbReference type="NCBI Taxonomy" id="1433469"/>
    <lineage>
        <taxon>Eukaryota</taxon>
        <taxon>Fungi</taxon>
        <taxon>Fungi incertae sedis</taxon>
        <taxon>Mucoromycota</taxon>
        <taxon>Glomeromycotina</taxon>
        <taxon>Glomeromycetes</taxon>
        <taxon>Diversisporales</taxon>
        <taxon>Gigasporaceae</taxon>
        <taxon>Cetraspora</taxon>
    </lineage>
</organism>
<proteinExistence type="predicted"/>
<feature type="non-terminal residue" evidence="1">
    <location>
        <position position="42"/>
    </location>
</feature>
<gene>
    <name evidence="1" type="ORF">CPELLU_LOCUS16567</name>
</gene>
<name>A0A9N9NXZ6_9GLOM</name>
<keyword evidence="2" id="KW-1185">Reference proteome</keyword>
<accession>A0A9N9NXZ6</accession>
<dbReference type="EMBL" id="CAJVQA010024885">
    <property type="protein sequence ID" value="CAG8784056.1"/>
    <property type="molecule type" value="Genomic_DNA"/>
</dbReference>
<protein>
    <submittedName>
        <fullName evidence="1">14523_t:CDS:1</fullName>
    </submittedName>
</protein>
<dbReference type="AlphaFoldDB" id="A0A9N9NXZ6"/>